<keyword evidence="1" id="KW-0175">Coiled coil</keyword>
<reference evidence="3" key="1">
    <citation type="submission" date="2021-02" db="EMBL/GenBank/DDBJ databases">
        <authorList>
            <person name="Nowell W R."/>
        </authorList>
    </citation>
    <scope>NUCLEOTIDE SEQUENCE</scope>
</reference>
<proteinExistence type="predicted"/>
<dbReference type="EMBL" id="CAJNOK010002862">
    <property type="protein sequence ID" value="CAF0877969.1"/>
    <property type="molecule type" value="Genomic_DNA"/>
</dbReference>
<comment type="caution">
    <text evidence="3">The sequence shown here is derived from an EMBL/GenBank/DDBJ whole genome shotgun (WGS) entry which is preliminary data.</text>
</comment>
<feature type="coiled-coil region" evidence="1">
    <location>
        <begin position="46"/>
        <end position="80"/>
    </location>
</feature>
<dbReference type="Proteomes" id="UP000677228">
    <property type="component" value="Unassembled WGS sequence"/>
</dbReference>
<evidence type="ECO:0000256" key="1">
    <source>
        <dbReference type="SAM" id="Coils"/>
    </source>
</evidence>
<dbReference type="Proteomes" id="UP000682733">
    <property type="component" value="Unassembled WGS sequence"/>
</dbReference>
<sequence>DVTVAASSLTSSIDITAAASEPTPSVIDTNAVTTTSNKKQNRMDTLSDLTVQLNEITEDRDKWRDNCSALEKRYSELSDVSMLTARKLFQQICLDELTEGLLWSKIPDNKIEAIHAFGEKLFGHLKWDRKTIKTSLQNLIRAERSNLKRDQKNGCPNEQNLDHKGLVVVESVPEHTE</sequence>
<evidence type="ECO:0000313" key="2">
    <source>
        <dbReference type="EMBL" id="CAF0877969.1"/>
    </source>
</evidence>
<accession>A0A8S2HKR4</accession>
<name>A0A8S2HKR4_9BILA</name>
<organism evidence="3 4">
    <name type="scientific">Didymodactylos carnosus</name>
    <dbReference type="NCBI Taxonomy" id="1234261"/>
    <lineage>
        <taxon>Eukaryota</taxon>
        <taxon>Metazoa</taxon>
        <taxon>Spiralia</taxon>
        <taxon>Gnathifera</taxon>
        <taxon>Rotifera</taxon>
        <taxon>Eurotatoria</taxon>
        <taxon>Bdelloidea</taxon>
        <taxon>Philodinida</taxon>
        <taxon>Philodinidae</taxon>
        <taxon>Didymodactylos</taxon>
    </lineage>
</organism>
<evidence type="ECO:0000313" key="3">
    <source>
        <dbReference type="EMBL" id="CAF3662099.1"/>
    </source>
</evidence>
<feature type="non-terminal residue" evidence="3">
    <location>
        <position position="1"/>
    </location>
</feature>
<evidence type="ECO:0000313" key="4">
    <source>
        <dbReference type="Proteomes" id="UP000682733"/>
    </source>
</evidence>
<dbReference type="EMBL" id="CAJOBA010002863">
    <property type="protein sequence ID" value="CAF3662099.1"/>
    <property type="molecule type" value="Genomic_DNA"/>
</dbReference>
<protein>
    <submittedName>
        <fullName evidence="3">Uncharacterized protein</fullName>
    </submittedName>
</protein>
<gene>
    <name evidence="2" type="ORF">OVA965_LOCUS8469</name>
    <name evidence="3" type="ORF">TMI583_LOCUS8465</name>
</gene>
<dbReference type="AlphaFoldDB" id="A0A8S2HKR4"/>